<feature type="non-terminal residue" evidence="1">
    <location>
        <position position="234"/>
    </location>
</feature>
<dbReference type="Proteomes" id="UP000789702">
    <property type="component" value="Unassembled WGS sequence"/>
</dbReference>
<gene>
    <name evidence="1" type="ORF">DHETER_LOCUS13802</name>
</gene>
<dbReference type="EMBL" id="CAJVPU010039436">
    <property type="protein sequence ID" value="CAG8737037.1"/>
    <property type="molecule type" value="Genomic_DNA"/>
</dbReference>
<feature type="non-terminal residue" evidence="1">
    <location>
        <position position="1"/>
    </location>
</feature>
<protein>
    <submittedName>
        <fullName evidence="1">11275_t:CDS:1</fullName>
    </submittedName>
</protein>
<reference evidence="1" key="1">
    <citation type="submission" date="2021-06" db="EMBL/GenBank/DDBJ databases">
        <authorList>
            <person name="Kallberg Y."/>
            <person name="Tangrot J."/>
            <person name="Rosling A."/>
        </authorList>
    </citation>
    <scope>NUCLEOTIDE SEQUENCE</scope>
    <source>
        <strain evidence="1">IL203A</strain>
    </source>
</reference>
<evidence type="ECO:0000313" key="1">
    <source>
        <dbReference type="EMBL" id="CAG8737037.1"/>
    </source>
</evidence>
<accession>A0ACA9Q5D5</accession>
<keyword evidence="2" id="KW-1185">Reference proteome</keyword>
<sequence length="234" mass="26016">PLGEMPLRTVKTLLVELVTGLGENVFDHLDLIEDPQRSYVYPYLHHMLEACRKKEKQPTNTNMAFDNSPSRPSSIGSAKSGGNDTTPSNFARSSPVPEVPGQINETQYNSSEPASPASPMTPRFPTPTNNNRSSGSHEVEMNSRLTQIFLKIGTREETKQGIYELYEFQKQHPEMESKVTSHLSKTGPYFQSYIRRGLANIAAEEEEKERANVIAEVKTLFPLGGNSAESGQTE</sequence>
<name>A0ACA9Q5D5_9GLOM</name>
<evidence type="ECO:0000313" key="2">
    <source>
        <dbReference type="Proteomes" id="UP000789702"/>
    </source>
</evidence>
<organism evidence="1 2">
    <name type="scientific">Dentiscutata heterogama</name>
    <dbReference type="NCBI Taxonomy" id="1316150"/>
    <lineage>
        <taxon>Eukaryota</taxon>
        <taxon>Fungi</taxon>
        <taxon>Fungi incertae sedis</taxon>
        <taxon>Mucoromycota</taxon>
        <taxon>Glomeromycotina</taxon>
        <taxon>Glomeromycetes</taxon>
        <taxon>Diversisporales</taxon>
        <taxon>Gigasporaceae</taxon>
        <taxon>Dentiscutata</taxon>
    </lineage>
</organism>
<proteinExistence type="predicted"/>
<comment type="caution">
    <text evidence="1">The sequence shown here is derived from an EMBL/GenBank/DDBJ whole genome shotgun (WGS) entry which is preliminary data.</text>
</comment>